<dbReference type="EMBL" id="LRIE01000070">
    <property type="protein sequence ID" value="KZM35452.1"/>
    <property type="molecule type" value="Genomic_DNA"/>
</dbReference>
<dbReference type="InterPro" id="IPR011711">
    <property type="entry name" value="GntR_C"/>
</dbReference>
<dbReference type="InterPro" id="IPR036388">
    <property type="entry name" value="WH-like_DNA-bd_sf"/>
</dbReference>
<gene>
    <name evidence="5" type="primary">pdhR</name>
    <name evidence="5" type="ORF">OJAG_18820</name>
</gene>
<dbReference type="SMART" id="SM00345">
    <property type="entry name" value="HTH_GNTR"/>
    <property type="match status" value="1"/>
</dbReference>
<dbReference type="InterPro" id="IPR036390">
    <property type="entry name" value="WH_DNA-bd_sf"/>
</dbReference>
<keyword evidence="5" id="KW-0670">Pyruvate</keyword>
<evidence type="ECO:0000256" key="3">
    <source>
        <dbReference type="ARBA" id="ARBA00023163"/>
    </source>
</evidence>
<dbReference type="SUPFAM" id="SSF46785">
    <property type="entry name" value="Winged helix' DNA-binding domain"/>
    <property type="match status" value="1"/>
</dbReference>
<evidence type="ECO:0000313" key="5">
    <source>
        <dbReference type="EMBL" id="KZM35452.1"/>
    </source>
</evidence>
<evidence type="ECO:0000259" key="4">
    <source>
        <dbReference type="PROSITE" id="PS50949"/>
    </source>
</evidence>
<dbReference type="Gene3D" id="1.20.120.530">
    <property type="entry name" value="GntR ligand-binding domain-like"/>
    <property type="match status" value="1"/>
</dbReference>
<dbReference type="PROSITE" id="PS50949">
    <property type="entry name" value="HTH_GNTR"/>
    <property type="match status" value="1"/>
</dbReference>
<evidence type="ECO:0000313" key="6">
    <source>
        <dbReference type="Proteomes" id="UP000076447"/>
    </source>
</evidence>
<evidence type="ECO:0000256" key="2">
    <source>
        <dbReference type="ARBA" id="ARBA00023125"/>
    </source>
</evidence>
<name>A0A165S2A7_9CELL</name>
<keyword evidence="2" id="KW-0238">DNA-binding</keyword>
<dbReference type="PATRIC" id="fig|43678.3.peg.1963"/>
<organism evidence="5 6">
    <name type="scientific">Oerskovia enterophila</name>
    <dbReference type="NCBI Taxonomy" id="43678"/>
    <lineage>
        <taxon>Bacteria</taxon>
        <taxon>Bacillati</taxon>
        <taxon>Actinomycetota</taxon>
        <taxon>Actinomycetes</taxon>
        <taxon>Micrococcales</taxon>
        <taxon>Cellulomonadaceae</taxon>
        <taxon>Oerskovia</taxon>
    </lineage>
</organism>
<dbReference type="CDD" id="cd07377">
    <property type="entry name" value="WHTH_GntR"/>
    <property type="match status" value="1"/>
</dbReference>
<dbReference type="PANTHER" id="PTHR43537">
    <property type="entry name" value="TRANSCRIPTIONAL REGULATOR, GNTR FAMILY"/>
    <property type="match status" value="1"/>
</dbReference>
<protein>
    <submittedName>
        <fullName evidence="5">Pyruvate dehydrogenase complex repressor</fullName>
    </submittedName>
</protein>
<accession>A0A165S2A7</accession>
<feature type="domain" description="HTH gntR-type" evidence="4">
    <location>
        <begin position="15"/>
        <end position="83"/>
    </location>
</feature>
<dbReference type="Proteomes" id="UP000076447">
    <property type="component" value="Unassembled WGS sequence"/>
</dbReference>
<reference evidence="5 6" key="1">
    <citation type="submission" date="2016-01" db="EMBL/GenBank/DDBJ databases">
        <title>Genome sequence of Oerskovia enterophila VJag, an agar and cellulose degrading bacterium.</title>
        <authorList>
            <person name="Poehlein A."/>
            <person name="Jag V."/>
            <person name="Bengelsdorf F."/>
            <person name="Duerre P."/>
            <person name="Daniel R."/>
        </authorList>
    </citation>
    <scope>NUCLEOTIDE SEQUENCE [LARGE SCALE GENOMIC DNA]</scope>
    <source>
        <strain evidence="5 6">VJag</strain>
    </source>
</reference>
<dbReference type="PANTHER" id="PTHR43537:SF47">
    <property type="entry name" value="REGULATORY PROTEIN GNTR HTH"/>
    <property type="match status" value="1"/>
</dbReference>
<dbReference type="SMART" id="SM00895">
    <property type="entry name" value="FCD"/>
    <property type="match status" value="1"/>
</dbReference>
<dbReference type="SUPFAM" id="SSF48008">
    <property type="entry name" value="GntR ligand-binding domain-like"/>
    <property type="match status" value="1"/>
</dbReference>
<dbReference type="GO" id="GO:0003677">
    <property type="term" value="F:DNA binding"/>
    <property type="evidence" value="ECO:0007669"/>
    <property type="project" value="UniProtKB-KW"/>
</dbReference>
<dbReference type="Gene3D" id="1.10.10.10">
    <property type="entry name" value="Winged helix-like DNA-binding domain superfamily/Winged helix DNA-binding domain"/>
    <property type="match status" value="1"/>
</dbReference>
<dbReference type="InterPro" id="IPR008920">
    <property type="entry name" value="TF_FadR/GntR_C"/>
</dbReference>
<keyword evidence="1" id="KW-0805">Transcription regulation</keyword>
<dbReference type="PRINTS" id="PR00035">
    <property type="entry name" value="HTHGNTR"/>
</dbReference>
<dbReference type="Pfam" id="PF00392">
    <property type="entry name" value="GntR"/>
    <property type="match status" value="1"/>
</dbReference>
<dbReference type="AlphaFoldDB" id="A0A165S2A7"/>
<dbReference type="OrthoDB" id="3575876at2"/>
<dbReference type="STRING" id="43678.OJAG_18820"/>
<dbReference type="Pfam" id="PF07729">
    <property type="entry name" value="FCD"/>
    <property type="match status" value="1"/>
</dbReference>
<dbReference type="GO" id="GO:0003700">
    <property type="term" value="F:DNA-binding transcription factor activity"/>
    <property type="evidence" value="ECO:0007669"/>
    <property type="project" value="InterPro"/>
</dbReference>
<keyword evidence="3" id="KW-0804">Transcription</keyword>
<dbReference type="InterPro" id="IPR000524">
    <property type="entry name" value="Tscrpt_reg_HTH_GntR"/>
</dbReference>
<sequence>MNSGESDTRRPVRRAGLIDQAVERFREEVVSGRWPVGERIPTEAELVSGFGVGRNTVREAIQSLVHGGLLRREQGRGTFVISSSELTGTLERQLAGGSRRHYLELRRALDSTAASLAVSSRSEADVELLRELRDRREEVWSTGDRDLRASADLALHRAIVAATHNPLYLQLYSSMLDVFAVHMRDEEREGDDEEAAHRHHHELVEAIADGDPDRAAAMVAAIFGPFMR</sequence>
<proteinExistence type="predicted"/>
<evidence type="ECO:0000256" key="1">
    <source>
        <dbReference type="ARBA" id="ARBA00023015"/>
    </source>
</evidence>
<comment type="caution">
    <text evidence="5">The sequence shown here is derived from an EMBL/GenBank/DDBJ whole genome shotgun (WGS) entry which is preliminary data.</text>
</comment>